<keyword evidence="3" id="KW-1185">Reference proteome</keyword>
<accession>A0A9D4ILH9</accession>
<evidence type="ECO:0000256" key="1">
    <source>
        <dbReference type="SAM" id="MobiDB-lite"/>
    </source>
</evidence>
<feature type="region of interest" description="Disordered" evidence="1">
    <location>
        <begin position="1"/>
        <end position="136"/>
    </location>
</feature>
<name>A0A9D4ILH9_DREPO</name>
<feature type="compositionally biased region" description="Basic and acidic residues" evidence="1">
    <location>
        <begin position="61"/>
        <end position="109"/>
    </location>
</feature>
<feature type="compositionally biased region" description="Basic and acidic residues" evidence="1">
    <location>
        <begin position="45"/>
        <end position="54"/>
    </location>
</feature>
<evidence type="ECO:0000313" key="3">
    <source>
        <dbReference type="Proteomes" id="UP000828390"/>
    </source>
</evidence>
<dbReference type="AlphaFoldDB" id="A0A9D4ILH9"/>
<comment type="caution">
    <text evidence="2">The sequence shown here is derived from an EMBL/GenBank/DDBJ whole genome shotgun (WGS) entry which is preliminary data.</text>
</comment>
<gene>
    <name evidence="2" type="ORF">DPMN_157921</name>
</gene>
<organism evidence="2 3">
    <name type="scientific">Dreissena polymorpha</name>
    <name type="common">Zebra mussel</name>
    <name type="synonym">Mytilus polymorpha</name>
    <dbReference type="NCBI Taxonomy" id="45954"/>
    <lineage>
        <taxon>Eukaryota</taxon>
        <taxon>Metazoa</taxon>
        <taxon>Spiralia</taxon>
        <taxon>Lophotrochozoa</taxon>
        <taxon>Mollusca</taxon>
        <taxon>Bivalvia</taxon>
        <taxon>Autobranchia</taxon>
        <taxon>Heteroconchia</taxon>
        <taxon>Euheterodonta</taxon>
        <taxon>Imparidentia</taxon>
        <taxon>Neoheterodontei</taxon>
        <taxon>Myida</taxon>
        <taxon>Dreissenoidea</taxon>
        <taxon>Dreissenidae</taxon>
        <taxon>Dreissena</taxon>
    </lineage>
</organism>
<reference evidence="2" key="1">
    <citation type="journal article" date="2019" name="bioRxiv">
        <title>The Genome of the Zebra Mussel, Dreissena polymorpha: A Resource for Invasive Species Research.</title>
        <authorList>
            <person name="McCartney M.A."/>
            <person name="Auch B."/>
            <person name="Kono T."/>
            <person name="Mallez S."/>
            <person name="Zhang Y."/>
            <person name="Obille A."/>
            <person name="Becker A."/>
            <person name="Abrahante J.E."/>
            <person name="Garbe J."/>
            <person name="Badalamenti J.P."/>
            <person name="Herman A."/>
            <person name="Mangelson H."/>
            <person name="Liachko I."/>
            <person name="Sullivan S."/>
            <person name="Sone E.D."/>
            <person name="Koren S."/>
            <person name="Silverstein K.A.T."/>
            <person name="Beckman K.B."/>
            <person name="Gohl D.M."/>
        </authorList>
    </citation>
    <scope>NUCLEOTIDE SEQUENCE</scope>
    <source>
        <strain evidence="2">Duluth1</strain>
        <tissue evidence="2">Whole animal</tissue>
    </source>
</reference>
<sequence>MDVNSPSGDEEEATVRTQACHSSDKKAGGNPKLEAVGDLPLVGVKGDRSEDIRPVSEGGMDEMRSRITTRGGDERVIHPHEKQGSSSRSHREESSRHSGERAGDREKGQVAKRGAGSKPSRKVRQIPGASSGGTLQVSVKVPYKIRLTKDSLSQVQKRLESQRQVERHSNNRTCCVPDCDSVGVEWWNLKESMAGLGMSEQF</sequence>
<dbReference type="EMBL" id="JAIWYP010000008">
    <property type="protein sequence ID" value="KAH3780111.1"/>
    <property type="molecule type" value="Genomic_DNA"/>
</dbReference>
<protein>
    <submittedName>
        <fullName evidence="2">Uncharacterized protein</fullName>
    </submittedName>
</protein>
<dbReference type="Proteomes" id="UP000828390">
    <property type="component" value="Unassembled WGS sequence"/>
</dbReference>
<reference evidence="2" key="2">
    <citation type="submission" date="2020-11" db="EMBL/GenBank/DDBJ databases">
        <authorList>
            <person name="McCartney M.A."/>
            <person name="Auch B."/>
            <person name="Kono T."/>
            <person name="Mallez S."/>
            <person name="Becker A."/>
            <person name="Gohl D.M."/>
            <person name="Silverstein K.A.T."/>
            <person name="Koren S."/>
            <person name="Bechman K.B."/>
            <person name="Herman A."/>
            <person name="Abrahante J.E."/>
            <person name="Garbe J."/>
        </authorList>
    </citation>
    <scope>NUCLEOTIDE SEQUENCE</scope>
    <source>
        <strain evidence="2">Duluth1</strain>
        <tissue evidence="2">Whole animal</tissue>
    </source>
</reference>
<proteinExistence type="predicted"/>
<evidence type="ECO:0000313" key="2">
    <source>
        <dbReference type="EMBL" id="KAH3780111.1"/>
    </source>
</evidence>